<dbReference type="GeneID" id="28729736"/>
<evidence type="ECO:0000256" key="1">
    <source>
        <dbReference type="ARBA" id="ARBA00008601"/>
    </source>
</evidence>
<dbReference type="InterPro" id="IPR000387">
    <property type="entry name" value="Tyr_Pase_dom"/>
</dbReference>
<dbReference type="SMART" id="SM00195">
    <property type="entry name" value="DSPc"/>
    <property type="match status" value="1"/>
</dbReference>
<dbReference type="PROSITE" id="PS50056">
    <property type="entry name" value="TYR_PHOSPHATASE_2"/>
    <property type="match status" value="1"/>
</dbReference>
<proteinExistence type="inferred from homology"/>
<dbReference type="AlphaFoldDB" id="A0A0M9VR82"/>
<feature type="region of interest" description="Disordered" evidence="5">
    <location>
        <begin position="427"/>
        <end position="448"/>
    </location>
</feature>
<evidence type="ECO:0000256" key="3">
    <source>
        <dbReference type="ARBA" id="ARBA00022801"/>
    </source>
</evidence>
<dbReference type="PROSITE" id="PS50054">
    <property type="entry name" value="TYR_PHOSPHATASE_DUAL"/>
    <property type="match status" value="1"/>
</dbReference>
<comment type="similarity">
    <text evidence="1">Belongs to the protein-tyrosine phosphatase family. Non-receptor class dual specificity subfamily.</text>
</comment>
<evidence type="ECO:0000313" key="8">
    <source>
        <dbReference type="EMBL" id="KOS16319.1"/>
    </source>
</evidence>
<dbReference type="OrthoDB" id="273181at2759"/>
<dbReference type="Pfam" id="PF00782">
    <property type="entry name" value="DSPc"/>
    <property type="match status" value="1"/>
</dbReference>
<gene>
    <name evidence="8" type="ORF">Malapachy_3389</name>
</gene>
<dbReference type="InterPro" id="IPR029021">
    <property type="entry name" value="Prot-tyrosine_phosphatase-like"/>
</dbReference>
<evidence type="ECO:0000256" key="4">
    <source>
        <dbReference type="ARBA" id="ARBA00022912"/>
    </source>
</evidence>
<keyword evidence="9" id="KW-1185">Reference proteome</keyword>
<comment type="caution">
    <text evidence="8">The sequence shown here is derived from an EMBL/GenBank/DDBJ whole genome shotgun (WGS) entry which is preliminary data.</text>
</comment>
<keyword evidence="8" id="KW-0418">Kinase</keyword>
<dbReference type="GO" id="GO:0004725">
    <property type="term" value="F:protein tyrosine phosphatase activity"/>
    <property type="evidence" value="ECO:0007669"/>
    <property type="project" value="UniProtKB-EC"/>
</dbReference>
<feature type="domain" description="Tyrosine specific protein phosphatases" evidence="7">
    <location>
        <begin position="346"/>
        <end position="405"/>
    </location>
</feature>
<dbReference type="InterPro" id="IPR020422">
    <property type="entry name" value="TYR_PHOSPHATASE_DUAL_dom"/>
</dbReference>
<dbReference type="EMBL" id="LGAV01000001">
    <property type="protein sequence ID" value="KOS16319.1"/>
    <property type="molecule type" value="Genomic_DNA"/>
</dbReference>
<dbReference type="InterPro" id="IPR036873">
    <property type="entry name" value="Rhodanese-like_dom_sf"/>
</dbReference>
<evidence type="ECO:0000256" key="5">
    <source>
        <dbReference type="SAM" id="MobiDB-lite"/>
    </source>
</evidence>
<sequence length="448" mass="49931">MTCLGTGHIQGAINVQIPSLLLRRMQRALANQPEMLDTMDVVSFIHLPSNIKHYRSLYETQRTHSAAASVPQDTLEALMRAYWFLDVLVLYEDDTSALAGHLLLKLIAALRTRVASLASQSPQVAEARHGLYYVPGGMRTLRETPESLAWFRVLDAEPSQEDEDTSIIATPGPVDATSSFLSSFATSTQEKMPSPLRLLSSHRPSLPRLRTSSGPAPPLPLVARRHTTREGSRMSKASHLHVATTAMPTMTRFSDGALFDEPQSAREIYDVLTFDVSTIIPNELYLGPDIQTPDNVMVLRTLGVRAIINTAQEVEDGGTPELQLRQQFEEYLYLPMHDSVEADGVQTALNQACSFLDIMHERGLPTYVHCRAGKSRSAMIVMAYLMHQRRWRLQQAYAYVTTCRPDASPNIGFIAELMHFERTQHPIHQQHDALPSATARSVSLPPPM</sequence>
<dbReference type="CDD" id="cd14498">
    <property type="entry name" value="DSP"/>
    <property type="match status" value="1"/>
</dbReference>
<dbReference type="SUPFAM" id="SSF52799">
    <property type="entry name" value="(Phosphotyrosine protein) phosphatases II"/>
    <property type="match status" value="1"/>
</dbReference>
<dbReference type="InterPro" id="IPR016130">
    <property type="entry name" value="Tyr_Pase_AS"/>
</dbReference>
<evidence type="ECO:0000313" key="9">
    <source>
        <dbReference type="Proteomes" id="UP000037751"/>
    </source>
</evidence>
<dbReference type="PROSITE" id="PS00383">
    <property type="entry name" value="TYR_PHOSPHATASE_1"/>
    <property type="match status" value="1"/>
</dbReference>
<dbReference type="Proteomes" id="UP000037751">
    <property type="component" value="Unassembled WGS sequence"/>
</dbReference>
<dbReference type="PANTHER" id="PTHR10159:SF530">
    <property type="entry name" value="DUAL SPECIFICITY PROTEIN PHOSPHATASE DDB_G0271350-RELATED"/>
    <property type="match status" value="1"/>
</dbReference>
<dbReference type="VEuPathDB" id="FungiDB:Malapachy_3389"/>
<evidence type="ECO:0000259" key="7">
    <source>
        <dbReference type="PROSITE" id="PS50056"/>
    </source>
</evidence>
<evidence type="ECO:0000256" key="2">
    <source>
        <dbReference type="ARBA" id="ARBA00013064"/>
    </source>
</evidence>
<dbReference type="Gene3D" id="3.40.250.10">
    <property type="entry name" value="Rhodanese-like domain"/>
    <property type="match status" value="1"/>
</dbReference>
<dbReference type="Gene3D" id="3.90.190.10">
    <property type="entry name" value="Protein tyrosine phosphatase superfamily"/>
    <property type="match status" value="1"/>
</dbReference>
<dbReference type="EC" id="3.1.3.48" evidence="2"/>
<organism evidence="8 9">
    <name type="scientific">Malassezia pachydermatis</name>
    <dbReference type="NCBI Taxonomy" id="77020"/>
    <lineage>
        <taxon>Eukaryota</taxon>
        <taxon>Fungi</taxon>
        <taxon>Dikarya</taxon>
        <taxon>Basidiomycota</taxon>
        <taxon>Ustilaginomycotina</taxon>
        <taxon>Malasseziomycetes</taxon>
        <taxon>Malasseziales</taxon>
        <taxon>Malasseziaceae</taxon>
        <taxon>Malassezia</taxon>
    </lineage>
</organism>
<accession>A0A0M9VR82</accession>
<reference evidence="8 9" key="1">
    <citation type="submission" date="2015-07" db="EMBL/GenBank/DDBJ databases">
        <title>Draft Genome Sequence of Malassezia furfur CBS1878 and Malassezia pachydermatis CBS1879.</title>
        <authorList>
            <person name="Triana S."/>
            <person name="Ohm R."/>
            <person name="Gonzalez A."/>
            <person name="DeCock H."/>
            <person name="Restrepo S."/>
            <person name="Celis A."/>
        </authorList>
    </citation>
    <scope>NUCLEOTIDE SEQUENCE [LARGE SCALE GENOMIC DNA]</scope>
    <source>
        <strain evidence="8 9">CBS 1879</strain>
    </source>
</reference>
<evidence type="ECO:0000259" key="6">
    <source>
        <dbReference type="PROSITE" id="PS50054"/>
    </source>
</evidence>
<dbReference type="InterPro" id="IPR000340">
    <property type="entry name" value="Dual-sp_phosphatase_cat-dom"/>
</dbReference>
<dbReference type="GO" id="GO:0005737">
    <property type="term" value="C:cytoplasm"/>
    <property type="evidence" value="ECO:0007669"/>
    <property type="project" value="TreeGrafter"/>
</dbReference>
<dbReference type="PANTHER" id="PTHR10159">
    <property type="entry name" value="DUAL SPECIFICITY PROTEIN PHOSPHATASE"/>
    <property type="match status" value="1"/>
</dbReference>
<keyword evidence="3" id="KW-0378">Hydrolase</keyword>
<dbReference type="STRING" id="77020.A0A0M9VR82"/>
<protein>
    <recommendedName>
        <fullName evidence="2">protein-tyrosine-phosphatase</fullName>
        <ecNumber evidence="2">3.1.3.48</ecNumber>
    </recommendedName>
</protein>
<keyword evidence="8" id="KW-0808">Transferase</keyword>
<dbReference type="GO" id="GO:0016301">
    <property type="term" value="F:kinase activity"/>
    <property type="evidence" value="ECO:0007669"/>
    <property type="project" value="UniProtKB-KW"/>
</dbReference>
<keyword evidence="4" id="KW-0904">Protein phosphatase</keyword>
<dbReference type="GO" id="GO:0043409">
    <property type="term" value="P:negative regulation of MAPK cascade"/>
    <property type="evidence" value="ECO:0007669"/>
    <property type="project" value="TreeGrafter"/>
</dbReference>
<feature type="domain" description="Tyrosine-protein phosphatase" evidence="6">
    <location>
        <begin position="275"/>
        <end position="426"/>
    </location>
</feature>
<name>A0A0M9VR82_9BASI</name>
<dbReference type="RefSeq" id="XP_017993951.1">
    <property type="nucleotide sequence ID" value="XM_018137860.1"/>
</dbReference>